<gene>
    <name evidence="2" type="ORF">P9989_19825</name>
</gene>
<evidence type="ECO:0000313" key="2">
    <source>
        <dbReference type="EMBL" id="WFT74573.1"/>
    </source>
</evidence>
<sequence>MRKLFILPLLLIALSGCSLIEEATNGVQYTEDVTQFIADAEEFSNDLPQLIEQAQSDVTAFADVEQRLQEFQTEIEEVQALNPPELAESIHNDLMEYTNQLESGIEEMIQAAQEQVINIEALENSDLFKAIRDIQQIQQNLNQLGE</sequence>
<keyword evidence="3" id="KW-1185">Reference proteome</keyword>
<name>A0ABY8IZF5_9BACI</name>
<dbReference type="InterPro" id="IPR045956">
    <property type="entry name" value="DUF6376"/>
</dbReference>
<keyword evidence="1" id="KW-0732">Signal</keyword>
<proteinExistence type="predicted"/>
<dbReference type="Pfam" id="PF19903">
    <property type="entry name" value="DUF6376"/>
    <property type="match status" value="1"/>
</dbReference>
<reference evidence="2 3" key="1">
    <citation type="submission" date="2023-04" db="EMBL/GenBank/DDBJ databases">
        <title>Genome sequence of Halobacillus naozhouensis KACC 21980.</title>
        <authorList>
            <person name="Kim S."/>
            <person name="Heo J."/>
            <person name="Kwon S.-W."/>
        </authorList>
    </citation>
    <scope>NUCLEOTIDE SEQUENCE [LARGE SCALE GENOMIC DNA]</scope>
    <source>
        <strain evidence="2 3">KCTC 13234</strain>
    </source>
</reference>
<dbReference type="RefSeq" id="WP_283076569.1">
    <property type="nucleotide sequence ID" value="NZ_CP121671.1"/>
</dbReference>
<evidence type="ECO:0000256" key="1">
    <source>
        <dbReference type="SAM" id="SignalP"/>
    </source>
</evidence>
<feature type="chain" id="PRO_5047352191" evidence="1">
    <location>
        <begin position="24"/>
        <end position="146"/>
    </location>
</feature>
<organism evidence="2 3">
    <name type="scientific">Halobacillus naozhouensis</name>
    <dbReference type="NCBI Taxonomy" id="554880"/>
    <lineage>
        <taxon>Bacteria</taxon>
        <taxon>Bacillati</taxon>
        <taxon>Bacillota</taxon>
        <taxon>Bacilli</taxon>
        <taxon>Bacillales</taxon>
        <taxon>Bacillaceae</taxon>
        <taxon>Halobacillus</taxon>
    </lineage>
</organism>
<feature type="signal peptide" evidence="1">
    <location>
        <begin position="1"/>
        <end position="23"/>
    </location>
</feature>
<dbReference type="EMBL" id="CP121671">
    <property type="protein sequence ID" value="WFT74573.1"/>
    <property type="molecule type" value="Genomic_DNA"/>
</dbReference>
<accession>A0ABY8IZF5</accession>
<protein>
    <submittedName>
        <fullName evidence="2">DUF6376 family protein</fullName>
    </submittedName>
</protein>
<evidence type="ECO:0000313" key="3">
    <source>
        <dbReference type="Proteomes" id="UP001221597"/>
    </source>
</evidence>
<dbReference type="Proteomes" id="UP001221597">
    <property type="component" value="Chromosome"/>
</dbReference>
<dbReference type="PROSITE" id="PS51257">
    <property type="entry name" value="PROKAR_LIPOPROTEIN"/>
    <property type="match status" value="1"/>
</dbReference>